<evidence type="ECO:0000256" key="4">
    <source>
        <dbReference type="ARBA" id="ARBA00022989"/>
    </source>
</evidence>
<keyword evidence="4 6" id="KW-1133">Transmembrane helix</keyword>
<keyword evidence="2" id="KW-1003">Cell membrane</keyword>
<feature type="transmembrane region" description="Helical" evidence="6">
    <location>
        <begin position="295"/>
        <end position="317"/>
    </location>
</feature>
<evidence type="ECO:0000256" key="6">
    <source>
        <dbReference type="SAM" id="Phobius"/>
    </source>
</evidence>
<dbReference type="Pfam" id="PF02687">
    <property type="entry name" value="FtsX"/>
    <property type="match status" value="2"/>
</dbReference>
<evidence type="ECO:0000256" key="3">
    <source>
        <dbReference type="ARBA" id="ARBA00022692"/>
    </source>
</evidence>
<organism evidence="9 10">
    <name type="scientific">Rhizorhabdus dicambivorans</name>
    <dbReference type="NCBI Taxonomy" id="1850238"/>
    <lineage>
        <taxon>Bacteria</taxon>
        <taxon>Pseudomonadati</taxon>
        <taxon>Pseudomonadota</taxon>
        <taxon>Alphaproteobacteria</taxon>
        <taxon>Sphingomonadales</taxon>
        <taxon>Sphingomonadaceae</taxon>
        <taxon>Rhizorhabdus</taxon>
    </lineage>
</organism>
<dbReference type="KEGG" id="rdi:CMV14_08890"/>
<dbReference type="InterPro" id="IPR003838">
    <property type="entry name" value="ABC3_permease_C"/>
</dbReference>
<accession>A0A2A4FS78</accession>
<evidence type="ECO:0000313" key="9">
    <source>
        <dbReference type="EMBL" id="PCE41595.1"/>
    </source>
</evidence>
<proteinExistence type="predicted"/>
<feature type="transmembrane region" description="Helical" evidence="6">
    <location>
        <begin position="797"/>
        <end position="820"/>
    </location>
</feature>
<feature type="domain" description="MacB-like periplasmic core" evidence="8">
    <location>
        <begin position="446"/>
        <end position="644"/>
    </location>
</feature>
<feature type="transmembrane region" description="Helical" evidence="6">
    <location>
        <begin position="439"/>
        <end position="460"/>
    </location>
</feature>
<keyword evidence="5 6" id="KW-0472">Membrane</keyword>
<feature type="domain" description="ABC3 transporter permease C-terminal" evidence="7">
    <location>
        <begin position="712"/>
        <end position="824"/>
    </location>
</feature>
<feature type="domain" description="ABC3 transporter permease C-terminal" evidence="7">
    <location>
        <begin position="300"/>
        <end position="417"/>
    </location>
</feature>
<comment type="subcellular location">
    <subcellularLocation>
        <location evidence="1">Cell membrane</location>
        <topology evidence="1">Multi-pass membrane protein</topology>
    </subcellularLocation>
</comment>
<feature type="transmembrane region" description="Helical" evidence="6">
    <location>
        <begin position="20"/>
        <end position="41"/>
    </location>
</feature>
<evidence type="ECO:0000259" key="8">
    <source>
        <dbReference type="Pfam" id="PF12704"/>
    </source>
</evidence>
<keyword evidence="3 6" id="KW-0812">Transmembrane</keyword>
<dbReference type="OrthoDB" id="9770036at2"/>
<dbReference type="EMBL" id="NWUF01000013">
    <property type="protein sequence ID" value="PCE41595.1"/>
    <property type="molecule type" value="Genomic_DNA"/>
</dbReference>
<evidence type="ECO:0000256" key="1">
    <source>
        <dbReference type="ARBA" id="ARBA00004651"/>
    </source>
</evidence>
<dbReference type="RefSeq" id="WP_066964253.1">
    <property type="nucleotide sequence ID" value="NZ_CP023449.1"/>
</dbReference>
<evidence type="ECO:0000259" key="7">
    <source>
        <dbReference type="Pfam" id="PF02687"/>
    </source>
</evidence>
<gene>
    <name evidence="9" type="ORF">COO09_13820</name>
</gene>
<comment type="caution">
    <text evidence="9">The sequence shown here is derived from an EMBL/GenBank/DDBJ whole genome shotgun (WGS) entry which is preliminary data.</text>
</comment>
<evidence type="ECO:0000256" key="5">
    <source>
        <dbReference type="ARBA" id="ARBA00023136"/>
    </source>
</evidence>
<dbReference type="GO" id="GO:0005886">
    <property type="term" value="C:plasma membrane"/>
    <property type="evidence" value="ECO:0007669"/>
    <property type="project" value="UniProtKB-SubCell"/>
</dbReference>
<dbReference type="PANTHER" id="PTHR30572:SF18">
    <property type="entry name" value="ABC-TYPE MACROLIDE FAMILY EXPORT SYSTEM PERMEASE COMPONENT 2"/>
    <property type="match status" value="1"/>
</dbReference>
<feature type="transmembrane region" description="Helical" evidence="6">
    <location>
        <begin position="383"/>
        <end position="407"/>
    </location>
</feature>
<name>A0A2A4FS78_9SPHN</name>
<evidence type="ECO:0000313" key="10">
    <source>
        <dbReference type="Proteomes" id="UP000218934"/>
    </source>
</evidence>
<reference evidence="9 10" key="1">
    <citation type="submission" date="2017-09" db="EMBL/GenBank/DDBJ databases">
        <title>The Catabolism of 3,6-Dichlorosalicylic acid is Initiated by the Cytochrome P450 Monooxygenase DsmABC in Rhizorhabdus dicambivorans Ndbn-20.</title>
        <authorList>
            <person name="Na L."/>
        </authorList>
    </citation>
    <scope>NUCLEOTIDE SEQUENCE [LARGE SCALE GENOMIC DNA]</scope>
    <source>
        <strain evidence="9 10">Ndbn-20m</strain>
    </source>
</reference>
<feature type="domain" description="MacB-like periplasmic core" evidence="8">
    <location>
        <begin position="21"/>
        <end position="242"/>
    </location>
</feature>
<dbReference type="InterPro" id="IPR050250">
    <property type="entry name" value="Macrolide_Exporter_MacB"/>
</dbReference>
<dbReference type="GO" id="GO:0022857">
    <property type="term" value="F:transmembrane transporter activity"/>
    <property type="evidence" value="ECO:0007669"/>
    <property type="project" value="TreeGrafter"/>
</dbReference>
<feature type="transmembrane region" description="Helical" evidence="6">
    <location>
        <begin position="341"/>
        <end position="363"/>
    </location>
</feature>
<dbReference type="PROSITE" id="PS51257">
    <property type="entry name" value="PROKAR_LIPOPROTEIN"/>
    <property type="match status" value="1"/>
</dbReference>
<evidence type="ECO:0000256" key="2">
    <source>
        <dbReference type="ARBA" id="ARBA00022475"/>
    </source>
</evidence>
<feature type="transmembrane region" description="Helical" evidence="6">
    <location>
        <begin position="752"/>
        <end position="777"/>
    </location>
</feature>
<protein>
    <submittedName>
        <fullName evidence="9">ABC transporter permease</fullName>
    </submittedName>
</protein>
<dbReference type="Pfam" id="PF12704">
    <property type="entry name" value="MacB_PCD"/>
    <property type="match status" value="2"/>
</dbReference>
<dbReference type="PANTHER" id="PTHR30572">
    <property type="entry name" value="MEMBRANE COMPONENT OF TRANSPORTER-RELATED"/>
    <property type="match status" value="1"/>
</dbReference>
<keyword evidence="10" id="KW-1185">Reference proteome</keyword>
<dbReference type="InterPro" id="IPR025857">
    <property type="entry name" value="MacB_PCD"/>
</dbReference>
<feature type="transmembrane region" description="Helical" evidence="6">
    <location>
        <begin position="709"/>
        <end position="731"/>
    </location>
</feature>
<dbReference type="Proteomes" id="UP000218934">
    <property type="component" value="Unassembled WGS sequence"/>
</dbReference>
<sequence length="831" mass="91648">MWRNYLTVGIRALAKNKVYAFINIFGLAIGMAACLLILLFVRYEMNYDRWLPNSENIYQLQSWYHWRDTGEDQRLQLTTYTSAAAIRKDFPQVANAAYLFTNNPVFVKEGQTSYTENYWFTDGDFLDIVPFPVVRGARRLTANGQAFITQAEAVKRYGAEDVVGKTMSVITRGKHVDYRIVGVLKDIPKSSHFKVNALIRMDIPAYWGPEGRQQLTCWGCQNGFVYLRLKPGSDVKAMEAMLPAWEKRNIPDVMQGDLRTNQGDEQDWHFVNVRDVHLGAGQDGAMTPGNDRRTIATFAIIALLILGMAVVNFTNLATARASQRAREVALRKVLGANRRQLIVQFIGESLLIAALAMLIALAMVELSMPFLANFLNADLAVVYLGSGGIALPVIALVLVVGVLGGLYPAFFLSRFQPATVLKANKSSAETSGSGRLRNVLVVGQFAVSIGLIICTAVVYLQTVYARTVDPGFKRENIVQMEGLSRAQLIDKGDMIVEQMKRVPGIEAVGRSGIGVGTDNNSSNGWNLPGRSEPVSIDSYNVDRGFLEAMGLKLVAGRWFDDRAMDDSTIPYGDDGTAETALARRGVNVVINQLAAKRLGFADPAQAIGKTFKASLVQSEYGLVPTTIVGVVADARFRSVRLPLDPIAFQNAHQGHQFLVVRYHGNPADMRGRLERAWRGITSDVPFDAKLSEDVIQELYEADDARAKTFAGFAILSIIVGCLGLFGLAAFTAERRTKEIGIRKVLGARTPDIVRLLVWQFSRPVLVANLIAWPIAWWVMRDWLNSFDTRIALGPTPFLAAGLLALVIAIGTIGAHAFRVARANPIHALRYE</sequence>
<dbReference type="AlphaFoldDB" id="A0A2A4FS78"/>